<evidence type="ECO:0000256" key="1">
    <source>
        <dbReference type="SAM" id="Phobius"/>
    </source>
</evidence>
<accession>A0A0M3IYJ9</accession>
<reference evidence="2 3" key="2">
    <citation type="submission" date="2018-11" db="EMBL/GenBank/DDBJ databases">
        <authorList>
            <consortium name="Pathogen Informatics"/>
        </authorList>
    </citation>
    <scope>NUCLEOTIDE SEQUENCE [LARGE SCALE GENOMIC DNA]</scope>
</reference>
<gene>
    <name evidence="2" type="ORF">ASIM_LOCUS232</name>
</gene>
<reference evidence="4" key="1">
    <citation type="submission" date="2017-02" db="UniProtKB">
        <authorList>
            <consortium name="WormBaseParasite"/>
        </authorList>
    </citation>
    <scope>IDENTIFICATION</scope>
</reference>
<organism evidence="4">
    <name type="scientific">Anisakis simplex</name>
    <name type="common">Herring worm</name>
    <dbReference type="NCBI Taxonomy" id="6269"/>
    <lineage>
        <taxon>Eukaryota</taxon>
        <taxon>Metazoa</taxon>
        <taxon>Ecdysozoa</taxon>
        <taxon>Nematoda</taxon>
        <taxon>Chromadorea</taxon>
        <taxon>Rhabditida</taxon>
        <taxon>Spirurina</taxon>
        <taxon>Ascaridomorpha</taxon>
        <taxon>Ascaridoidea</taxon>
        <taxon>Anisakidae</taxon>
        <taxon>Anisakis</taxon>
        <taxon>Anisakis simplex complex</taxon>
    </lineage>
</organism>
<dbReference type="Proteomes" id="UP000267096">
    <property type="component" value="Unassembled WGS sequence"/>
</dbReference>
<dbReference type="AlphaFoldDB" id="A0A0M3IYJ9"/>
<keyword evidence="1" id="KW-1133">Transmembrane helix</keyword>
<keyword evidence="1" id="KW-0472">Membrane</keyword>
<feature type="transmembrane region" description="Helical" evidence="1">
    <location>
        <begin position="52"/>
        <end position="74"/>
    </location>
</feature>
<evidence type="ECO:0000313" key="2">
    <source>
        <dbReference type="EMBL" id="VDK17501.1"/>
    </source>
</evidence>
<evidence type="ECO:0000313" key="4">
    <source>
        <dbReference type="WBParaSite" id="ASIM_0000032101-mRNA-1"/>
    </source>
</evidence>
<protein>
    <submittedName>
        <fullName evidence="4">Transmembrane protein 138</fullName>
    </submittedName>
</protein>
<proteinExistence type="predicted"/>
<keyword evidence="1" id="KW-0812">Transmembrane</keyword>
<dbReference type="WBParaSite" id="ASIM_0000032101-mRNA-1">
    <property type="protein sequence ID" value="ASIM_0000032101-mRNA-1"/>
    <property type="gene ID" value="ASIM_0000032101"/>
</dbReference>
<dbReference type="EMBL" id="UYRR01000103">
    <property type="protein sequence ID" value="VDK17501.1"/>
    <property type="molecule type" value="Genomic_DNA"/>
</dbReference>
<feature type="transmembrane region" description="Helical" evidence="1">
    <location>
        <begin position="12"/>
        <end position="32"/>
    </location>
</feature>
<keyword evidence="3" id="KW-1185">Reference proteome</keyword>
<evidence type="ECO:0000313" key="3">
    <source>
        <dbReference type="Proteomes" id="UP000267096"/>
    </source>
</evidence>
<sequence length="189" mass="21947">MDNVQSLLEALHTVFVIVYLQEVAWIFTPLIISLNVLLHSFLNNMDYATQWLSISVTLFFLITGICIAVGLYLIHKMVLCAHRVKYLLPYVIFKLIRTTVLVFVASVILARPDLRSRYFHISLYSIVESVSNLVAIEICYRSWKYIERANRRKRLGTTEPTVTQDSRISVARLKRSESLQERRELIAKI</sequence>
<feature type="transmembrane region" description="Helical" evidence="1">
    <location>
        <begin position="86"/>
        <end position="109"/>
    </location>
</feature>
<feature type="transmembrane region" description="Helical" evidence="1">
    <location>
        <begin position="121"/>
        <end position="143"/>
    </location>
</feature>
<name>A0A0M3IYJ9_ANISI</name>
<dbReference type="OrthoDB" id="5786125at2759"/>